<dbReference type="Gene3D" id="1.25.40.10">
    <property type="entry name" value="Tetratricopeptide repeat domain"/>
    <property type="match status" value="1"/>
</dbReference>
<dbReference type="InterPro" id="IPR011990">
    <property type="entry name" value="TPR-like_helical_dom_sf"/>
</dbReference>
<gene>
    <name evidence="3" type="ORF">SAMN04487990_10490</name>
</gene>
<dbReference type="EMBL" id="FNQK01000004">
    <property type="protein sequence ID" value="SDZ92816.1"/>
    <property type="molecule type" value="Genomic_DNA"/>
</dbReference>
<protein>
    <recommendedName>
        <fullName evidence="5">Tetratricopeptide repeat-containing protein</fullName>
    </recommendedName>
</protein>
<dbReference type="RefSeq" id="WP_092132680.1">
    <property type="nucleotide sequence ID" value="NZ_FNQK01000004.1"/>
</dbReference>
<proteinExistence type="predicted"/>
<dbReference type="InterPro" id="IPR054427">
    <property type="entry name" value="S1CSD-TOTE-2"/>
</dbReference>
<dbReference type="Pfam" id="PF22708">
    <property type="entry name" value="S1CSD-TOTE-1"/>
    <property type="match status" value="1"/>
</dbReference>
<dbReference type="AlphaFoldDB" id="A0A1H3X094"/>
<feature type="domain" description="TOTE conflict systems S1/CSD-like" evidence="2">
    <location>
        <begin position="364"/>
        <end position="426"/>
    </location>
</feature>
<feature type="domain" description="TOTE conflict systems S1/CSD-like" evidence="1">
    <location>
        <begin position="444"/>
        <end position="502"/>
    </location>
</feature>
<name>A0A1H3X094_BIZPA</name>
<reference evidence="3 4" key="1">
    <citation type="submission" date="2016-10" db="EMBL/GenBank/DDBJ databases">
        <authorList>
            <person name="de Groot N.N."/>
        </authorList>
    </citation>
    <scope>NUCLEOTIDE SEQUENCE [LARGE SCALE GENOMIC DNA]</scope>
    <source>
        <strain evidence="3 4">DSM 23842</strain>
    </source>
</reference>
<accession>A0A1H3X094</accession>
<dbReference type="Proteomes" id="UP000198846">
    <property type="component" value="Unassembled WGS sequence"/>
</dbReference>
<evidence type="ECO:0000313" key="4">
    <source>
        <dbReference type="Proteomes" id="UP000198846"/>
    </source>
</evidence>
<evidence type="ECO:0000313" key="3">
    <source>
        <dbReference type="EMBL" id="SDZ92816.1"/>
    </source>
</evidence>
<dbReference type="InterPro" id="IPR054426">
    <property type="entry name" value="S1CSD-TOTE-1"/>
</dbReference>
<dbReference type="InterPro" id="IPR054283">
    <property type="entry name" value="DUF7017"/>
</dbReference>
<evidence type="ECO:0000259" key="1">
    <source>
        <dbReference type="Pfam" id="PF22707"/>
    </source>
</evidence>
<organism evidence="3 4">
    <name type="scientific">Bizionia paragorgiae</name>
    <dbReference type="NCBI Taxonomy" id="283786"/>
    <lineage>
        <taxon>Bacteria</taxon>
        <taxon>Pseudomonadati</taxon>
        <taxon>Bacteroidota</taxon>
        <taxon>Flavobacteriia</taxon>
        <taxon>Flavobacteriales</taxon>
        <taxon>Flavobacteriaceae</taxon>
        <taxon>Bizionia</taxon>
    </lineage>
</organism>
<dbReference type="Pfam" id="PF22860">
    <property type="entry name" value="DUF7017"/>
    <property type="match status" value="1"/>
</dbReference>
<dbReference type="OrthoDB" id="6196244at2"/>
<dbReference type="STRING" id="283786.SAMN04487990_10490"/>
<dbReference type="Pfam" id="PF22707">
    <property type="entry name" value="S1CSD-TOTE-2"/>
    <property type="match status" value="1"/>
</dbReference>
<evidence type="ECO:0000259" key="2">
    <source>
        <dbReference type="Pfam" id="PF22708"/>
    </source>
</evidence>
<evidence type="ECO:0008006" key="5">
    <source>
        <dbReference type="Google" id="ProtNLM"/>
    </source>
</evidence>
<sequence length="506" mass="58698">MPAKEIKELRQSGRLDEALAMAKEELNAQPDNIWCKRNISWVYYEFLKKNVREVNVDGFIENLIKLKDLNLPEEEVMIFDTSAYQIGSMLFKIQKTEPVDFSKVNQIFDNIREFHFTKPSESYSVLMNAFQKGAQNWSRFLDFADWWGLENFMPADYQSEEYNNRQLSALVDKVYGSYCKKLIEGEPKDAFGAIREVNKEKVQQFLPQLDAIIEKHPEYKYLPYYKAQMLMSLGNKEDVLDAFLPFAKQKQNDFWVWGLMAEIFTDDKDLEFACYCKALSLRTPNEFLIKTRQAFTKLLVERALYAEAKTELKNIIAVRESKGWRIPNDITNLTGSSWYAKTKAHANNKELYNKNRAKAEELLYCNIPELVVAVEFVNQHKNILNFVKNQSLHGFFNYEGMLNNPKIGDVLKVRIEPIGNEGFYRALTIKTIEVQSMEDVPAIKEVSGALKIPEGKNFGFLDGVFIPPDVVELNKLSNDDKIKVRSILSFNKSKNDWGWKGYNVLK</sequence>
<keyword evidence="4" id="KW-1185">Reference proteome</keyword>